<protein>
    <submittedName>
        <fullName evidence="2">CCL</fullName>
    </submittedName>
</protein>
<dbReference type="PANTHER" id="PTHR36762">
    <property type="entry name" value="LIGHT-REGULATED PROTEIN 1, CHLOROPLASTIC"/>
    <property type="match status" value="1"/>
</dbReference>
<dbReference type="AlphaFoldDB" id="A0A178VMR9"/>
<evidence type="ECO:0000256" key="1">
    <source>
        <dbReference type="SAM" id="MobiDB-lite"/>
    </source>
</evidence>
<gene>
    <name evidence="2" type="ordered locus">AXX17_At3g29060</name>
</gene>
<dbReference type="GO" id="GO:0009507">
    <property type="term" value="C:chloroplast"/>
    <property type="evidence" value="ECO:0007669"/>
    <property type="project" value="InterPro"/>
</dbReference>
<dbReference type="Pfam" id="PF07207">
    <property type="entry name" value="Lir1"/>
    <property type="match status" value="1"/>
</dbReference>
<name>A0A178VMR9_ARATH</name>
<feature type="compositionally biased region" description="Low complexity" evidence="1">
    <location>
        <begin position="35"/>
        <end position="52"/>
    </location>
</feature>
<dbReference type="InterPro" id="IPR009856">
    <property type="entry name" value="Lir1"/>
</dbReference>
<accession>A0A178VMR9</accession>
<feature type="region of interest" description="Disordered" evidence="1">
    <location>
        <begin position="35"/>
        <end position="58"/>
    </location>
</feature>
<evidence type="ECO:0000313" key="2">
    <source>
        <dbReference type="EMBL" id="OAP06092.1"/>
    </source>
</evidence>
<comment type="caution">
    <text evidence="2">The sequence shown here is derived from an EMBL/GenBank/DDBJ whole genome shotgun (WGS) entry which is preliminary data.</text>
</comment>
<sequence length="142" mass="15401">MQGALFIKPTILLPLPSSVSSPKLTFLLPHATKASRLSSLRSNNSSSSSSSLTSDPNTVDYNSSILSVFPAEACEVISGYACSADIYPEVKLDTKPVSRPVASEPVDREYEEYNSPKTVFREEACDDLGGEFCEPDFQKDAN</sequence>
<dbReference type="PANTHER" id="PTHR36762:SF2">
    <property type="entry name" value="LIGHT-REGULATED PROTEIN 1, CHLOROPLASTIC"/>
    <property type="match status" value="1"/>
</dbReference>
<organism evidence="2 3">
    <name type="scientific">Arabidopsis thaliana</name>
    <name type="common">Mouse-ear cress</name>
    <dbReference type="NCBI Taxonomy" id="3702"/>
    <lineage>
        <taxon>Eukaryota</taxon>
        <taxon>Viridiplantae</taxon>
        <taxon>Streptophyta</taxon>
        <taxon>Embryophyta</taxon>
        <taxon>Tracheophyta</taxon>
        <taxon>Spermatophyta</taxon>
        <taxon>Magnoliopsida</taxon>
        <taxon>eudicotyledons</taxon>
        <taxon>Gunneridae</taxon>
        <taxon>Pentapetalae</taxon>
        <taxon>rosids</taxon>
        <taxon>malvids</taxon>
        <taxon>Brassicales</taxon>
        <taxon>Brassicaceae</taxon>
        <taxon>Camelineae</taxon>
        <taxon>Arabidopsis</taxon>
    </lineage>
</organism>
<proteinExistence type="predicted"/>
<dbReference type="EMBL" id="LUHQ01000003">
    <property type="protein sequence ID" value="OAP06092.1"/>
    <property type="molecule type" value="Genomic_DNA"/>
</dbReference>
<evidence type="ECO:0000313" key="3">
    <source>
        <dbReference type="Proteomes" id="UP000078284"/>
    </source>
</evidence>
<dbReference type="ExpressionAtlas" id="A0A178VMR9">
    <property type="expression patterns" value="baseline and differential"/>
</dbReference>
<dbReference type="Proteomes" id="UP000078284">
    <property type="component" value="Chromosome 3"/>
</dbReference>
<reference evidence="3" key="1">
    <citation type="journal article" date="2016" name="Proc. Natl. Acad. Sci. U.S.A.">
        <title>Chromosome-level assembly of Arabidopsis thaliana Ler reveals the extent of translocation and inversion polymorphisms.</title>
        <authorList>
            <person name="Zapata L."/>
            <person name="Ding J."/>
            <person name="Willing E.M."/>
            <person name="Hartwig B."/>
            <person name="Bezdan D."/>
            <person name="Jiao W.B."/>
            <person name="Patel V."/>
            <person name="Velikkakam James G."/>
            <person name="Koornneef M."/>
            <person name="Ossowski S."/>
            <person name="Schneeberger K."/>
        </authorList>
    </citation>
    <scope>NUCLEOTIDE SEQUENCE [LARGE SCALE GENOMIC DNA]</scope>
    <source>
        <strain evidence="3">cv. Landsberg erecta</strain>
    </source>
</reference>